<keyword evidence="5 9" id="KW-0812">Transmembrane</keyword>
<dbReference type="Gene3D" id="1.20.1250.20">
    <property type="entry name" value="MFS general substrate transporter like domains"/>
    <property type="match status" value="1"/>
</dbReference>
<dbReference type="GO" id="GO:0015144">
    <property type="term" value="F:carbohydrate transmembrane transporter activity"/>
    <property type="evidence" value="ECO:0007669"/>
    <property type="project" value="InterPro"/>
</dbReference>
<dbReference type="InterPro" id="IPR020846">
    <property type="entry name" value="MFS_dom"/>
</dbReference>
<dbReference type="InterPro" id="IPR005828">
    <property type="entry name" value="MFS_sugar_transport-like"/>
</dbReference>
<dbReference type="Proteomes" id="UP000027120">
    <property type="component" value="Unassembled WGS sequence"/>
</dbReference>
<dbReference type="SMR" id="A0A067DB27"/>
<evidence type="ECO:0000256" key="7">
    <source>
        <dbReference type="ARBA" id="ARBA00022989"/>
    </source>
</evidence>
<organism evidence="11 12">
    <name type="scientific">Citrus sinensis</name>
    <name type="common">Sweet orange</name>
    <name type="synonym">Citrus aurantium var. sinensis</name>
    <dbReference type="NCBI Taxonomy" id="2711"/>
    <lineage>
        <taxon>Eukaryota</taxon>
        <taxon>Viridiplantae</taxon>
        <taxon>Streptophyta</taxon>
        <taxon>Embryophyta</taxon>
        <taxon>Tracheophyta</taxon>
        <taxon>Spermatophyta</taxon>
        <taxon>Magnoliopsida</taxon>
        <taxon>eudicotyledons</taxon>
        <taxon>Gunneridae</taxon>
        <taxon>Pentapetalae</taxon>
        <taxon>rosids</taxon>
        <taxon>malvids</taxon>
        <taxon>Sapindales</taxon>
        <taxon>Rutaceae</taxon>
        <taxon>Aurantioideae</taxon>
        <taxon>Citrus</taxon>
    </lineage>
</organism>
<feature type="transmembrane region" description="Helical" evidence="9">
    <location>
        <begin position="31"/>
        <end position="53"/>
    </location>
</feature>
<dbReference type="GO" id="GO:0015293">
    <property type="term" value="F:symporter activity"/>
    <property type="evidence" value="ECO:0007669"/>
    <property type="project" value="UniProtKB-KW"/>
</dbReference>
<comment type="subcellular location">
    <subcellularLocation>
        <location evidence="1">Membrane</location>
        <topology evidence="1">Multi-pass membrane protein</topology>
    </subcellularLocation>
</comment>
<evidence type="ECO:0000256" key="6">
    <source>
        <dbReference type="ARBA" id="ARBA00022847"/>
    </source>
</evidence>
<keyword evidence="4" id="KW-0762">Sugar transport</keyword>
<dbReference type="PANTHER" id="PTHR23500:SF30">
    <property type="entry name" value="SUGAR TRANSPORT PROTEIN 3"/>
    <property type="match status" value="1"/>
</dbReference>
<evidence type="ECO:0000313" key="11">
    <source>
        <dbReference type="EMBL" id="KDO38755.1"/>
    </source>
</evidence>
<evidence type="ECO:0000256" key="3">
    <source>
        <dbReference type="ARBA" id="ARBA00022448"/>
    </source>
</evidence>
<comment type="similarity">
    <text evidence="2">Belongs to the major facilitator superfamily. Sugar transporter (TC 2.A.1.1) family.</text>
</comment>
<proteinExistence type="inferred from homology"/>
<dbReference type="InterPro" id="IPR045262">
    <property type="entry name" value="STP/PLT_plant"/>
</dbReference>
<evidence type="ECO:0000313" key="12">
    <source>
        <dbReference type="Proteomes" id="UP000027120"/>
    </source>
</evidence>
<dbReference type="PANTHER" id="PTHR23500">
    <property type="entry name" value="SOLUTE CARRIER FAMILY 2, FACILITATED GLUCOSE TRANSPORTER"/>
    <property type="match status" value="1"/>
</dbReference>
<dbReference type="GO" id="GO:0016020">
    <property type="term" value="C:membrane"/>
    <property type="evidence" value="ECO:0007669"/>
    <property type="project" value="UniProtKB-SubCell"/>
</dbReference>
<evidence type="ECO:0000256" key="9">
    <source>
        <dbReference type="SAM" id="Phobius"/>
    </source>
</evidence>
<keyword evidence="12" id="KW-1185">Reference proteome</keyword>
<dbReference type="EMBL" id="KK787513">
    <property type="protein sequence ID" value="KDO38755.1"/>
    <property type="molecule type" value="Genomic_DNA"/>
</dbReference>
<keyword evidence="8 9" id="KW-0472">Membrane</keyword>
<evidence type="ECO:0000256" key="4">
    <source>
        <dbReference type="ARBA" id="ARBA00022597"/>
    </source>
</evidence>
<keyword evidence="3" id="KW-0813">Transport</keyword>
<feature type="transmembrane region" description="Helical" evidence="9">
    <location>
        <begin position="123"/>
        <end position="147"/>
    </location>
</feature>
<gene>
    <name evidence="11" type="ORF">CISIN_1g027462mg</name>
</gene>
<feature type="transmembrane region" description="Helical" evidence="9">
    <location>
        <begin position="91"/>
        <end position="111"/>
    </location>
</feature>
<sequence>MSFEDKAAANMAAGLAITSEGGRYYNGKMTVFVVLSCIVAATGGLIFGFDIGISGGVTSMEPFLKKFFPEVYRKMKEDTKISNYCKFDSQLLAAFTSSLYISGLIASLFASTVTRAFGRKASILVGGTAFLAGSAIGGAALNIYMLIFGRVLLGVGIGFTNQCRYISQKWHHQNTEEHSPLASKYVLPLVSYPLIFSITAPKRSRGAGAGESPWQWLLLLHQY</sequence>
<dbReference type="PRINTS" id="PR00171">
    <property type="entry name" value="SUGRTRNSPORT"/>
</dbReference>
<feature type="domain" description="Major facilitator superfamily (MFS) profile" evidence="10">
    <location>
        <begin position="36"/>
        <end position="223"/>
    </location>
</feature>
<dbReference type="InterPro" id="IPR036259">
    <property type="entry name" value="MFS_trans_sf"/>
</dbReference>
<dbReference type="AlphaFoldDB" id="A0A067DB27"/>
<evidence type="ECO:0000259" key="10">
    <source>
        <dbReference type="PROSITE" id="PS50850"/>
    </source>
</evidence>
<accession>A0A067DB27</accession>
<keyword evidence="6" id="KW-0769">Symport</keyword>
<reference evidence="11 12" key="1">
    <citation type="submission" date="2014-04" db="EMBL/GenBank/DDBJ databases">
        <authorList>
            <consortium name="International Citrus Genome Consortium"/>
            <person name="Gmitter F."/>
            <person name="Chen C."/>
            <person name="Farmerie W."/>
            <person name="Harkins T."/>
            <person name="Desany B."/>
            <person name="Mohiuddin M."/>
            <person name="Kodira C."/>
            <person name="Borodovsky M."/>
            <person name="Lomsadze A."/>
            <person name="Burns P."/>
            <person name="Jenkins J."/>
            <person name="Prochnik S."/>
            <person name="Shu S."/>
            <person name="Chapman J."/>
            <person name="Pitluck S."/>
            <person name="Schmutz J."/>
            <person name="Rokhsar D."/>
        </authorList>
    </citation>
    <scope>NUCLEOTIDE SEQUENCE</scope>
</reference>
<protein>
    <recommendedName>
        <fullName evidence="10">Major facilitator superfamily (MFS) profile domain-containing protein</fullName>
    </recommendedName>
</protein>
<dbReference type="PROSITE" id="PS50850">
    <property type="entry name" value="MFS"/>
    <property type="match status" value="1"/>
</dbReference>
<dbReference type="SUPFAM" id="SSF103473">
    <property type="entry name" value="MFS general substrate transporter"/>
    <property type="match status" value="1"/>
</dbReference>
<evidence type="ECO:0000256" key="5">
    <source>
        <dbReference type="ARBA" id="ARBA00022692"/>
    </source>
</evidence>
<evidence type="ECO:0000256" key="1">
    <source>
        <dbReference type="ARBA" id="ARBA00004141"/>
    </source>
</evidence>
<name>A0A067DB27_CITSI</name>
<keyword evidence="7 9" id="KW-1133">Transmembrane helix</keyword>
<dbReference type="InterPro" id="IPR003663">
    <property type="entry name" value="Sugar/inositol_transpt"/>
</dbReference>
<dbReference type="Pfam" id="PF00083">
    <property type="entry name" value="Sugar_tr"/>
    <property type="match status" value="1"/>
</dbReference>
<evidence type="ECO:0000256" key="8">
    <source>
        <dbReference type="ARBA" id="ARBA00023136"/>
    </source>
</evidence>
<evidence type="ECO:0000256" key="2">
    <source>
        <dbReference type="ARBA" id="ARBA00010992"/>
    </source>
</evidence>